<dbReference type="RefSeq" id="WP_125018543.1">
    <property type="nucleotide sequence ID" value="NZ_RQVQ01000011.1"/>
</dbReference>
<gene>
    <name evidence="2" type="ORF">EG240_06285</name>
</gene>
<comment type="caution">
    <text evidence="2">The sequence shown here is derived from an EMBL/GenBank/DDBJ whole genome shotgun (WGS) entry which is preliminary data.</text>
</comment>
<evidence type="ECO:0000313" key="2">
    <source>
        <dbReference type="EMBL" id="RRJ91275.1"/>
    </source>
</evidence>
<dbReference type="EMBL" id="RQVQ01000011">
    <property type="protein sequence ID" value="RRJ91275.1"/>
    <property type="molecule type" value="Genomic_DNA"/>
</dbReference>
<reference evidence="2 3" key="1">
    <citation type="submission" date="2018-11" db="EMBL/GenBank/DDBJ databases">
        <title>Flavobacterium sp. nov., YIM 102701-2 draft genome.</title>
        <authorList>
            <person name="Li G."/>
            <person name="Jiang Y."/>
        </authorList>
    </citation>
    <scope>NUCLEOTIDE SEQUENCE [LARGE SCALE GENOMIC DNA]</scope>
    <source>
        <strain evidence="2 3">YIM 102701-2</strain>
    </source>
</reference>
<evidence type="ECO:0000313" key="3">
    <source>
        <dbReference type="Proteomes" id="UP000275719"/>
    </source>
</evidence>
<sequence>MKKIIITASFLMIAMISNAQVVTPKSSPNAEVEQIVGLTEVDVNYARPAKKGRLVYGDLVPFGKVWRTGANASTTVEFSDDVIIEGKTLPKGKYALYTMPKADTWDVYFYSETSNWGLPEKWDDSKVIVKTSANPVALTSNVENFTIDVNPLDANTGEIVMKWEKTAIPVKFSVPTHEKAMASIKSTLNNEPKAADYYAAGQYLFQATDDTKLALEYVNKSIEMQDGKAPFYVLRQKSLIQAKLGDKKGAIETAKISLAESEKANNADYVKMNRDSINQWSK</sequence>
<dbReference type="SUPFAM" id="SSF81901">
    <property type="entry name" value="HCP-like"/>
    <property type="match status" value="1"/>
</dbReference>
<accession>A0A3P3W7Y0</accession>
<dbReference type="InterPro" id="IPR021314">
    <property type="entry name" value="DUF2911"/>
</dbReference>
<keyword evidence="3" id="KW-1185">Reference proteome</keyword>
<feature type="signal peptide" evidence="1">
    <location>
        <begin position="1"/>
        <end position="19"/>
    </location>
</feature>
<keyword evidence="1" id="KW-0732">Signal</keyword>
<proteinExistence type="predicted"/>
<protein>
    <submittedName>
        <fullName evidence="2">DUF2911 domain-containing protein</fullName>
    </submittedName>
</protein>
<evidence type="ECO:0000256" key="1">
    <source>
        <dbReference type="SAM" id="SignalP"/>
    </source>
</evidence>
<dbReference type="Proteomes" id="UP000275719">
    <property type="component" value="Unassembled WGS sequence"/>
</dbReference>
<name>A0A3P3W7Y0_9FLAO</name>
<organism evidence="2 3">
    <name type="scientific">Paenimyroides tangerinum</name>
    <dbReference type="NCBI Taxonomy" id="2488728"/>
    <lineage>
        <taxon>Bacteria</taxon>
        <taxon>Pseudomonadati</taxon>
        <taxon>Bacteroidota</taxon>
        <taxon>Flavobacteriia</taxon>
        <taxon>Flavobacteriales</taxon>
        <taxon>Flavobacteriaceae</taxon>
        <taxon>Paenimyroides</taxon>
    </lineage>
</organism>
<dbReference type="Pfam" id="PF11138">
    <property type="entry name" value="DUF2911"/>
    <property type="match status" value="1"/>
</dbReference>
<dbReference type="AlphaFoldDB" id="A0A3P3W7Y0"/>
<feature type="chain" id="PRO_5017965893" evidence="1">
    <location>
        <begin position="20"/>
        <end position="282"/>
    </location>
</feature>
<dbReference type="OrthoDB" id="187854at2"/>